<dbReference type="InterPro" id="IPR050216">
    <property type="entry name" value="LRR_domain-containing"/>
</dbReference>
<evidence type="ECO:0008006" key="4">
    <source>
        <dbReference type="Google" id="ProtNLM"/>
    </source>
</evidence>
<evidence type="ECO:0000256" key="2">
    <source>
        <dbReference type="ARBA" id="ARBA00022737"/>
    </source>
</evidence>
<dbReference type="PANTHER" id="PTHR48051">
    <property type="match status" value="1"/>
</dbReference>
<sequence length="479" mass="54788">MSISELLFFSGLMELKLFSNIPPHALSGYLDTTDIAILGRTHRYFATKYFKIVSPIIKFVSSKIDYGKILTQFPKVKFVLDFYRTGNAEVTRALYLPFLNNITSLNMPGRCYRGTADDANSDVARMSNLTAINLSNNRDITTETLGKLTNLVELNLYSNHRIRALEKLTKLERLDLSDNNAIDAIPAVSLRYLSLRGNTKISPSRVSGLTELEIGYDTKEMDVINRYTTISELSIFPDLNRGDIPFDFRTISRMTWLKGLTIGTFSARKITNKEDINKLTNLTYLNLDVIDTIDISCFQQLQTLKIGKRRSFLNKPLSEPYSNIFKKLTHLEIDMNVLDNSFLAELKVLRNLKILNSYFEGRNIDIYHLSLLTSLEIFGSDIGSFVLKDGIANRNLQRLSIDETETTLDDRIILGFPKLKYLILGNRPSLQRVRGSCFKNMDELFSVTIYDRNKFDKEIMESLIKRGIMIHHGHKPLLD</sequence>
<protein>
    <recommendedName>
        <fullName evidence="4">Leucine-rich repeat protein</fullName>
    </recommendedName>
</protein>
<dbReference type="Gene3D" id="3.80.10.10">
    <property type="entry name" value="Ribonuclease Inhibitor"/>
    <property type="match status" value="2"/>
</dbReference>
<dbReference type="InterPro" id="IPR032675">
    <property type="entry name" value="LRR_dom_sf"/>
</dbReference>
<dbReference type="PANTHER" id="PTHR48051:SF1">
    <property type="entry name" value="RAS SUPPRESSOR PROTEIN 1"/>
    <property type="match status" value="1"/>
</dbReference>
<keyword evidence="2" id="KW-0677">Repeat</keyword>
<reference evidence="3" key="1">
    <citation type="submission" date="2018-10" db="EMBL/GenBank/DDBJ databases">
        <title>Hidden diversity of soil giant viruses.</title>
        <authorList>
            <person name="Schulz F."/>
            <person name="Alteio L."/>
            <person name="Goudeau D."/>
            <person name="Ryan E.M."/>
            <person name="Malmstrom R.R."/>
            <person name="Blanchard J."/>
            <person name="Woyke T."/>
        </authorList>
    </citation>
    <scope>NUCLEOTIDE SEQUENCE</scope>
    <source>
        <strain evidence="3">HYV1</strain>
    </source>
</reference>
<keyword evidence="1" id="KW-0433">Leucine-rich repeat</keyword>
<organism evidence="3">
    <name type="scientific">Hyperionvirus sp</name>
    <dbReference type="NCBI Taxonomy" id="2487770"/>
    <lineage>
        <taxon>Viruses</taxon>
        <taxon>Varidnaviria</taxon>
        <taxon>Bamfordvirae</taxon>
        <taxon>Nucleocytoviricota</taxon>
        <taxon>Megaviricetes</taxon>
        <taxon>Imitervirales</taxon>
        <taxon>Mimiviridae</taxon>
        <taxon>Klosneuvirinae</taxon>
    </lineage>
</organism>
<gene>
    <name evidence="3" type="ORF">Hyperionvirus5_106</name>
</gene>
<accession>A0A3G5A7P7</accession>
<proteinExistence type="predicted"/>
<evidence type="ECO:0000313" key="3">
    <source>
        <dbReference type="EMBL" id="AYV83300.1"/>
    </source>
</evidence>
<evidence type="ECO:0000256" key="1">
    <source>
        <dbReference type="ARBA" id="ARBA00022614"/>
    </source>
</evidence>
<name>A0A3G5A7P7_9VIRU</name>
<dbReference type="EMBL" id="MK072387">
    <property type="protein sequence ID" value="AYV83300.1"/>
    <property type="molecule type" value="Genomic_DNA"/>
</dbReference>
<dbReference type="SUPFAM" id="SSF52058">
    <property type="entry name" value="L domain-like"/>
    <property type="match status" value="1"/>
</dbReference>